<dbReference type="Proteomes" id="UP000238281">
    <property type="component" value="Unassembled WGS sequence"/>
</dbReference>
<dbReference type="AlphaFoldDB" id="A0A2S9T4X3"/>
<proteinExistence type="predicted"/>
<protein>
    <submittedName>
        <fullName evidence="1">Cytotoxic translational repressor of toxin-antitoxin stability system</fullName>
    </submittedName>
</protein>
<gene>
    <name evidence="1" type="ORF">CJ673_07845</name>
</gene>
<name>A0A2S9T4X3_9BACT</name>
<dbReference type="Gene3D" id="3.30.2310.20">
    <property type="entry name" value="RelE-like"/>
    <property type="match status" value="1"/>
</dbReference>
<dbReference type="InterPro" id="IPR035093">
    <property type="entry name" value="RelE/ParE_toxin_dom_sf"/>
</dbReference>
<reference evidence="1 2" key="1">
    <citation type="submission" date="2017-09" db="EMBL/GenBank/DDBJ databases">
        <title>Reassesment of A. cryaerophilus.</title>
        <authorList>
            <person name="Perez-Cataluna A."/>
            <person name="Collado L."/>
            <person name="Salgado O."/>
            <person name="Lefinanco V."/>
            <person name="Figueras M.J."/>
        </authorList>
    </citation>
    <scope>NUCLEOTIDE SEQUENCE [LARGE SCALE GENOMIC DNA]</scope>
    <source>
        <strain evidence="1 2">LMG 10210</strain>
    </source>
</reference>
<evidence type="ECO:0000313" key="1">
    <source>
        <dbReference type="EMBL" id="PRM93878.1"/>
    </source>
</evidence>
<dbReference type="EMBL" id="NXGE01000005">
    <property type="protein sequence ID" value="PRM93878.1"/>
    <property type="molecule type" value="Genomic_DNA"/>
</dbReference>
<sequence>MNLKIRYLKKAKVFLKKNSHLLSEEKVDSLLILAAKKIFLKEDNIVDLKQLKGSLKKFYRIRVNKIRILFEVENNEIQIIMIVNDIDFRGDIYK</sequence>
<dbReference type="SUPFAM" id="SSF143011">
    <property type="entry name" value="RelE-like"/>
    <property type="match status" value="1"/>
</dbReference>
<dbReference type="RefSeq" id="WP_105915664.1">
    <property type="nucleotide sequence ID" value="NZ_NXGE01000005.1"/>
</dbReference>
<organism evidence="1 2">
    <name type="scientific">Aliarcobacter cryaerophilus</name>
    <dbReference type="NCBI Taxonomy" id="28198"/>
    <lineage>
        <taxon>Bacteria</taxon>
        <taxon>Pseudomonadati</taxon>
        <taxon>Campylobacterota</taxon>
        <taxon>Epsilonproteobacteria</taxon>
        <taxon>Campylobacterales</taxon>
        <taxon>Arcobacteraceae</taxon>
        <taxon>Aliarcobacter</taxon>
    </lineage>
</organism>
<comment type="caution">
    <text evidence="1">The sequence shown here is derived from an EMBL/GenBank/DDBJ whole genome shotgun (WGS) entry which is preliminary data.</text>
</comment>
<evidence type="ECO:0000313" key="2">
    <source>
        <dbReference type="Proteomes" id="UP000238281"/>
    </source>
</evidence>
<accession>A0A2S9T4X3</accession>